<dbReference type="InterPro" id="IPR040610">
    <property type="entry name" value="SNRNP25_ubiquitin"/>
</dbReference>
<feature type="domain" description="SNRNP25 ubiquitin-like" evidence="1">
    <location>
        <begin position="79"/>
        <end position="167"/>
    </location>
</feature>
<keyword evidence="3" id="KW-1185">Reference proteome</keyword>
<dbReference type="SUPFAM" id="SSF54236">
    <property type="entry name" value="Ubiquitin-like"/>
    <property type="match status" value="1"/>
</dbReference>
<dbReference type="EMBL" id="CACRXK020004416">
    <property type="protein sequence ID" value="CAB4002672.1"/>
    <property type="molecule type" value="Genomic_DNA"/>
</dbReference>
<reference evidence="2" key="1">
    <citation type="submission" date="2020-04" db="EMBL/GenBank/DDBJ databases">
        <authorList>
            <person name="Alioto T."/>
            <person name="Alioto T."/>
            <person name="Gomez Garrido J."/>
        </authorList>
    </citation>
    <scope>NUCLEOTIDE SEQUENCE</scope>
    <source>
        <strain evidence="2">A484AB</strain>
    </source>
</reference>
<gene>
    <name evidence="2" type="ORF">PACLA_8A005119</name>
</gene>
<dbReference type="OrthoDB" id="72819at2759"/>
<protein>
    <recommendedName>
        <fullName evidence="1">SNRNP25 ubiquitin-like domain-containing protein</fullName>
    </recommendedName>
</protein>
<proteinExistence type="predicted"/>
<dbReference type="CDD" id="cd17058">
    <property type="entry name" value="Ubl_SNRNP25"/>
    <property type="match status" value="1"/>
</dbReference>
<dbReference type="PANTHER" id="PTHR14942">
    <property type="entry name" value="U11/U12 SMALL NUCLEAR RIBONUCLEOPROTEIN 25 KDA PROTEIN"/>
    <property type="match status" value="1"/>
</dbReference>
<dbReference type="InterPro" id="IPR029071">
    <property type="entry name" value="Ubiquitin-like_domsf"/>
</dbReference>
<organism evidence="2 3">
    <name type="scientific">Paramuricea clavata</name>
    <name type="common">Red gorgonian</name>
    <name type="synonym">Violescent sea-whip</name>
    <dbReference type="NCBI Taxonomy" id="317549"/>
    <lineage>
        <taxon>Eukaryota</taxon>
        <taxon>Metazoa</taxon>
        <taxon>Cnidaria</taxon>
        <taxon>Anthozoa</taxon>
        <taxon>Octocorallia</taxon>
        <taxon>Malacalcyonacea</taxon>
        <taxon>Plexauridae</taxon>
        <taxon>Paramuricea</taxon>
    </lineage>
</organism>
<sequence>MLLENNAELPALHPSLSQNDHDKMAVESESFSHSEFMALALNTVSELVKDPLLKDLHSEPSVEEVNSQIALEHGRAITVNVVQQNQENTVLPVVVPQKAKVKDLKKAIQRHLTLKQMREGGTTYISWKYVWRTHWLVHDGEKLTDNEKTIKDYGVKNKAVITFGKRLRRK</sequence>
<accession>A0A7D9IC82</accession>
<dbReference type="GO" id="GO:0000398">
    <property type="term" value="P:mRNA splicing, via spliceosome"/>
    <property type="evidence" value="ECO:0007669"/>
    <property type="project" value="InterPro"/>
</dbReference>
<evidence type="ECO:0000313" key="2">
    <source>
        <dbReference type="EMBL" id="CAB4002672.1"/>
    </source>
</evidence>
<dbReference type="Gene3D" id="3.10.20.90">
    <property type="entry name" value="Phosphatidylinositol 3-kinase Catalytic Subunit, Chain A, domain 1"/>
    <property type="match status" value="1"/>
</dbReference>
<evidence type="ECO:0000313" key="3">
    <source>
        <dbReference type="Proteomes" id="UP001152795"/>
    </source>
</evidence>
<comment type="caution">
    <text evidence="2">The sequence shown here is derived from an EMBL/GenBank/DDBJ whole genome shotgun (WGS) entry which is preliminary data.</text>
</comment>
<dbReference type="AlphaFoldDB" id="A0A7D9IC82"/>
<dbReference type="PANTHER" id="PTHR14942:SF0">
    <property type="entry name" value="U11_U12 SMALL NUCLEAR RIBONUCLEOPROTEIN 25 KDA PROTEIN"/>
    <property type="match status" value="1"/>
</dbReference>
<evidence type="ECO:0000259" key="1">
    <source>
        <dbReference type="Pfam" id="PF18036"/>
    </source>
</evidence>
<dbReference type="InterPro" id="IPR039690">
    <property type="entry name" value="SNRNP25"/>
</dbReference>
<name>A0A7D9IC82_PARCT</name>
<dbReference type="GO" id="GO:0005689">
    <property type="term" value="C:U12-type spliceosomal complex"/>
    <property type="evidence" value="ECO:0007669"/>
    <property type="project" value="TreeGrafter"/>
</dbReference>
<dbReference type="Pfam" id="PF18036">
    <property type="entry name" value="Ubiquitin_4"/>
    <property type="match status" value="1"/>
</dbReference>
<dbReference type="Proteomes" id="UP001152795">
    <property type="component" value="Unassembled WGS sequence"/>
</dbReference>